<dbReference type="RefSeq" id="WP_139198556.1">
    <property type="nucleotide sequence ID" value="NZ_FNFD01000006.1"/>
</dbReference>
<gene>
    <name evidence="2" type="ORF">SAMN05216186_10690</name>
</gene>
<accession>A0A1G9AZ82</accession>
<evidence type="ECO:0000313" key="2">
    <source>
        <dbReference type="EMBL" id="SDK32639.1"/>
    </source>
</evidence>
<dbReference type="Proteomes" id="UP000198706">
    <property type="component" value="Unassembled WGS sequence"/>
</dbReference>
<reference evidence="2 3" key="1">
    <citation type="submission" date="2016-10" db="EMBL/GenBank/DDBJ databases">
        <authorList>
            <person name="de Groot N.N."/>
        </authorList>
    </citation>
    <scope>NUCLEOTIDE SEQUENCE [LARGE SCALE GENOMIC DNA]</scope>
    <source>
        <strain evidence="2 3">JCM 21544</strain>
    </source>
</reference>
<proteinExistence type="predicted"/>
<sequence>MNKKFYALIAGVIILVVVAIWGYWRVKGFDGEDKPSVVENMMGNYKFIISNKVFLVPGRYVQGYGIASDGALNNFTVRLRGLRSGGEAEIIVSFDLRSKRVIEKYWYDNMYQYYRRRLTGWKESARQGGERLEATDESAFLMKGNRVLRMLSCGKRICRVFIAYADNLTLYIVLDKKLQRDWLGLTEKLIMDLLSFEQSGRAVGR</sequence>
<keyword evidence="1" id="KW-0472">Membrane</keyword>
<keyword evidence="3" id="KW-1185">Reference proteome</keyword>
<dbReference type="AlphaFoldDB" id="A0A1G9AZ82"/>
<protein>
    <submittedName>
        <fullName evidence="2">Uncharacterized protein</fullName>
    </submittedName>
</protein>
<keyword evidence="1" id="KW-1133">Transmembrane helix</keyword>
<evidence type="ECO:0000313" key="3">
    <source>
        <dbReference type="Proteomes" id="UP000198706"/>
    </source>
</evidence>
<dbReference type="EMBL" id="FNFD01000006">
    <property type="protein sequence ID" value="SDK32639.1"/>
    <property type="molecule type" value="Genomic_DNA"/>
</dbReference>
<name>A0A1G9AZ82_9PSED</name>
<evidence type="ECO:0000256" key="1">
    <source>
        <dbReference type="SAM" id="Phobius"/>
    </source>
</evidence>
<keyword evidence="1" id="KW-0812">Transmembrane</keyword>
<organism evidence="2 3">
    <name type="scientific">Pseudomonas indica</name>
    <dbReference type="NCBI Taxonomy" id="137658"/>
    <lineage>
        <taxon>Bacteria</taxon>
        <taxon>Pseudomonadati</taxon>
        <taxon>Pseudomonadota</taxon>
        <taxon>Gammaproteobacteria</taxon>
        <taxon>Pseudomonadales</taxon>
        <taxon>Pseudomonadaceae</taxon>
        <taxon>Pseudomonas</taxon>
    </lineage>
</organism>
<feature type="transmembrane region" description="Helical" evidence="1">
    <location>
        <begin position="6"/>
        <end position="24"/>
    </location>
</feature>